<keyword evidence="3" id="KW-1185">Reference proteome</keyword>
<dbReference type="EMBL" id="BGPR01109086">
    <property type="protein sequence ID" value="GBM84780.1"/>
    <property type="molecule type" value="Genomic_DNA"/>
</dbReference>
<sequence length="155" mass="18219">IKSFFPNFKRGVSSGEGHSPFSSWVDVCVFILLTERPVPKENKKIEGSLRGSDWNLLSSVSDREALVLKRGRELRMKEESWFRPPGHLGLCDENQVVRKFWGAFYPAIHPRLDYLLFIWSPDLDYLLFVWSSDLDYLLFIWSPDLDYLLFIWSLD</sequence>
<name>A0A4Y2J3M8_ARAVE</name>
<accession>A0A4Y2J3M8</accession>
<organism evidence="2 3">
    <name type="scientific">Araneus ventricosus</name>
    <name type="common">Orbweaver spider</name>
    <name type="synonym">Epeira ventricosa</name>
    <dbReference type="NCBI Taxonomy" id="182803"/>
    <lineage>
        <taxon>Eukaryota</taxon>
        <taxon>Metazoa</taxon>
        <taxon>Ecdysozoa</taxon>
        <taxon>Arthropoda</taxon>
        <taxon>Chelicerata</taxon>
        <taxon>Arachnida</taxon>
        <taxon>Araneae</taxon>
        <taxon>Araneomorphae</taxon>
        <taxon>Entelegynae</taxon>
        <taxon>Araneoidea</taxon>
        <taxon>Araneidae</taxon>
        <taxon>Araneus</taxon>
    </lineage>
</organism>
<protein>
    <submittedName>
        <fullName evidence="2">Uncharacterized protein</fullName>
    </submittedName>
</protein>
<dbReference type="EMBL" id="BGPR01109091">
    <property type="protein sequence ID" value="GBM84793.1"/>
    <property type="molecule type" value="Genomic_DNA"/>
</dbReference>
<feature type="non-terminal residue" evidence="2">
    <location>
        <position position="1"/>
    </location>
</feature>
<reference evidence="2 3" key="1">
    <citation type="journal article" date="2019" name="Sci. Rep.">
        <title>Orb-weaving spider Araneus ventricosus genome elucidates the spidroin gene catalogue.</title>
        <authorList>
            <person name="Kono N."/>
            <person name="Nakamura H."/>
            <person name="Ohtoshi R."/>
            <person name="Moran D.A.P."/>
            <person name="Shinohara A."/>
            <person name="Yoshida Y."/>
            <person name="Fujiwara M."/>
            <person name="Mori M."/>
            <person name="Tomita M."/>
            <person name="Arakawa K."/>
        </authorList>
    </citation>
    <scope>NUCLEOTIDE SEQUENCE [LARGE SCALE GENOMIC DNA]</scope>
</reference>
<proteinExistence type="predicted"/>
<evidence type="ECO:0000313" key="3">
    <source>
        <dbReference type="Proteomes" id="UP000499080"/>
    </source>
</evidence>
<gene>
    <name evidence="2" type="ORF">AVEN_219978_1</name>
    <name evidence="1" type="ORF">AVEN_94610_1</name>
</gene>
<evidence type="ECO:0000313" key="2">
    <source>
        <dbReference type="EMBL" id="GBM84793.1"/>
    </source>
</evidence>
<evidence type="ECO:0000313" key="1">
    <source>
        <dbReference type="EMBL" id="GBM84780.1"/>
    </source>
</evidence>
<dbReference type="Proteomes" id="UP000499080">
    <property type="component" value="Unassembled WGS sequence"/>
</dbReference>
<dbReference type="AlphaFoldDB" id="A0A4Y2J3M8"/>
<comment type="caution">
    <text evidence="2">The sequence shown here is derived from an EMBL/GenBank/DDBJ whole genome shotgun (WGS) entry which is preliminary data.</text>
</comment>